<proteinExistence type="predicted"/>
<dbReference type="SMART" id="SM00382">
    <property type="entry name" value="AAA"/>
    <property type="match status" value="2"/>
</dbReference>
<dbReference type="InterPro" id="IPR032781">
    <property type="entry name" value="ABC_tran_Xtn"/>
</dbReference>
<dbReference type="PANTHER" id="PTHR42855">
    <property type="entry name" value="ABC TRANSPORTER ATP-BINDING SUBUNIT"/>
    <property type="match status" value="1"/>
</dbReference>
<dbReference type="InterPro" id="IPR003593">
    <property type="entry name" value="AAA+_ATPase"/>
</dbReference>
<evidence type="ECO:0000313" key="7">
    <source>
        <dbReference type="Proteomes" id="UP001152797"/>
    </source>
</evidence>
<feature type="domain" description="ABC transporter" evidence="4">
    <location>
        <begin position="124"/>
        <end position="375"/>
    </location>
</feature>
<dbReference type="PANTHER" id="PTHR42855:SF1">
    <property type="entry name" value="ABC TRANSPORTER DOMAIN-CONTAINING PROTEIN"/>
    <property type="match status" value="1"/>
</dbReference>
<dbReference type="CDD" id="cd03221">
    <property type="entry name" value="ABCF_EF-3"/>
    <property type="match status" value="2"/>
</dbReference>
<keyword evidence="7" id="KW-1185">Reference proteome</keyword>
<feature type="compositionally biased region" description="Basic and acidic residues" evidence="3">
    <location>
        <begin position="734"/>
        <end position="746"/>
    </location>
</feature>
<dbReference type="AlphaFoldDB" id="A0A9P1FFC9"/>
<evidence type="ECO:0000256" key="1">
    <source>
        <dbReference type="ARBA" id="ARBA00022741"/>
    </source>
</evidence>
<dbReference type="FunFam" id="3.40.50.300:FF:000011">
    <property type="entry name" value="Putative ABC transporter ATP-binding component"/>
    <property type="match status" value="1"/>
</dbReference>
<dbReference type="GO" id="GO:0005524">
    <property type="term" value="F:ATP binding"/>
    <property type="evidence" value="ECO:0007669"/>
    <property type="project" value="UniProtKB-KW"/>
</dbReference>
<feature type="region of interest" description="Disordered" evidence="3">
    <location>
        <begin position="723"/>
        <end position="757"/>
    </location>
</feature>
<evidence type="ECO:0000313" key="5">
    <source>
        <dbReference type="EMBL" id="CAI3973986.1"/>
    </source>
</evidence>
<accession>A0A9P1FFC9</accession>
<keyword evidence="1" id="KW-0547">Nucleotide-binding</keyword>
<protein>
    <submittedName>
        <fullName evidence="6">ABC transporter F family member 5 (ABC transporter ABCF.5) (AtABCF5) (GCN20-type ATP-binding cassette protein GCN5)</fullName>
    </submittedName>
</protein>
<evidence type="ECO:0000313" key="6">
    <source>
        <dbReference type="EMBL" id="CAL4761298.1"/>
    </source>
</evidence>
<dbReference type="Proteomes" id="UP001152797">
    <property type="component" value="Unassembled WGS sequence"/>
</dbReference>
<dbReference type="EMBL" id="CAMXCT020000113">
    <property type="protein sequence ID" value="CAL1127361.1"/>
    <property type="molecule type" value="Genomic_DNA"/>
</dbReference>
<evidence type="ECO:0000259" key="4">
    <source>
        <dbReference type="PROSITE" id="PS50893"/>
    </source>
</evidence>
<dbReference type="EMBL" id="CAMXCT030000113">
    <property type="protein sequence ID" value="CAL4761298.1"/>
    <property type="molecule type" value="Genomic_DNA"/>
</dbReference>
<dbReference type="InterPro" id="IPR003439">
    <property type="entry name" value="ABC_transporter-like_ATP-bd"/>
</dbReference>
<dbReference type="Gene3D" id="3.40.50.300">
    <property type="entry name" value="P-loop containing nucleotide triphosphate hydrolases"/>
    <property type="match status" value="2"/>
</dbReference>
<organism evidence="5">
    <name type="scientific">Cladocopium goreaui</name>
    <dbReference type="NCBI Taxonomy" id="2562237"/>
    <lineage>
        <taxon>Eukaryota</taxon>
        <taxon>Sar</taxon>
        <taxon>Alveolata</taxon>
        <taxon>Dinophyceae</taxon>
        <taxon>Suessiales</taxon>
        <taxon>Symbiodiniaceae</taxon>
        <taxon>Cladocopium</taxon>
    </lineage>
</organism>
<evidence type="ECO:0000256" key="2">
    <source>
        <dbReference type="ARBA" id="ARBA00022840"/>
    </source>
</evidence>
<reference evidence="5" key="1">
    <citation type="submission" date="2022-10" db="EMBL/GenBank/DDBJ databases">
        <authorList>
            <person name="Chen Y."/>
            <person name="Dougan E. K."/>
            <person name="Chan C."/>
            <person name="Rhodes N."/>
            <person name="Thang M."/>
        </authorList>
    </citation>
    <scope>NUCLEOTIDE SEQUENCE</scope>
</reference>
<keyword evidence="2 6" id="KW-0067">ATP-binding</keyword>
<evidence type="ECO:0000256" key="3">
    <source>
        <dbReference type="SAM" id="MobiDB-lite"/>
    </source>
</evidence>
<comment type="caution">
    <text evidence="5">The sequence shown here is derived from an EMBL/GenBank/DDBJ whole genome shotgun (WGS) entry which is preliminary data.</text>
</comment>
<sequence length="757" mass="84955">PFKFRAVGLTASYFSRKHWRFATARNGRRSKTIVEPKPARPGASKEATIERPSKEEVTSDTADTADTALFTDMESATDEQLLEELEGALNPLPKRKRLPRSVSGSELNPKEKPEITPAVIVNKVRWTPAVKGAGEKGRGAVKEVLEKISWSVHQGQKVGLIGPNGCGKSTQLLMLMDQIEPGGGRIMKYPSDMKIAYMQQEADLDNTKTASEELFATFNDRTLAQIDADIDACSSEDRLDDLTTYIEERAKAEDHLAEVELMVSKLGLEAYRDTLVREMSGGWQMRVAIGKILLSQPDLILLDEPTNHVDLETVEFMEDLLRQQEVAMVVVSHDRYFLNQICNRIVEISDGHCRTYFGNYVGYLQARDFAFAGQWKKYNMHRDEVKRLKKRISRLEERFLLDTLAQKKQDLERLLANAPPKPEVKVVKDFRFPCCLPEIPKTEQEGPDLGDLWEDKEAESPVLLEVDSLGVRFGSNVVLQKISFFLRQGEKVAIVGPNGCGKSTLVRALVKDLDQSATIDGNAAITSAGAAYFPQRLAEAFNSEEGSVKEALYMSCSPGDIDRAGGIDAVLDRLRLDGVTKEQPVSSLSGGEKARVAFAQFLLKPVALLVLDEPTNHLDIPTRELLEDALKAFRGAALVVSHDRFFLREFATRVLEIADGKLKDYDSWDAYQAAAPRQWQEAQEAEVDFIKQDAKVAKVWSRKKMSRLRKREGKGIGLRRLSSRVEEFMEPDEDPRPRFKKEKPPKTEQLPDDEPST</sequence>
<name>A0A9P1FFC9_9DINO</name>
<feature type="region of interest" description="Disordered" evidence="3">
    <location>
        <begin position="87"/>
        <end position="110"/>
    </location>
</feature>
<dbReference type="SUPFAM" id="SSF52540">
    <property type="entry name" value="P-loop containing nucleoside triphosphate hydrolases"/>
    <property type="match status" value="2"/>
</dbReference>
<dbReference type="InterPro" id="IPR027417">
    <property type="entry name" value="P-loop_NTPase"/>
</dbReference>
<dbReference type="InterPro" id="IPR051309">
    <property type="entry name" value="ABCF_ATPase"/>
</dbReference>
<dbReference type="PROSITE" id="PS50893">
    <property type="entry name" value="ABC_TRANSPORTER_2"/>
    <property type="match status" value="2"/>
</dbReference>
<dbReference type="EMBL" id="CAMXCT010000113">
    <property type="protein sequence ID" value="CAI3973986.1"/>
    <property type="molecule type" value="Genomic_DNA"/>
</dbReference>
<dbReference type="GO" id="GO:0016887">
    <property type="term" value="F:ATP hydrolysis activity"/>
    <property type="evidence" value="ECO:0007669"/>
    <property type="project" value="InterPro"/>
</dbReference>
<dbReference type="Pfam" id="PF00005">
    <property type="entry name" value="ABC_tran"/>
    <property type="match status" value="2"/>
</dbReference>
<feature type="region of interest" description="Disordered" evidence="3">
    <location>
        <begin position="27"/>
        <end position="65"/>
    </location>
</feature>
<dbReference type="Pfam" id="PF12848">
    <property type="entry name" value="ABC_tran_Xtn"/>
    <property type="match status" value="1"/>
</dbReference>
<dbReference type="InterPro" id="IPR017871">
    <property type="entry name" value="ABC_transporter-like_CS"/>
</dbReference>
<feature type="domain" description="ABC transporter" evidence="4">
    <location>
        <begin position="464"/>
        <end position="684"/>
    </location>
</feature>
<reference evidence="6 7" key="2">
    <citation type="submission" date="2024-05" db="EMBL/GenBank/DDBJ databases">
        <authorList>
            <person name="Chen Y."/>
            <person name="Shah S."/>
            <person name="Dougan E. K."/>
            <person name="Thang M."/>
            <person name="Chan C."/>
        </authorList>
    </citation>
    <scope>NUCLEOTIDE SEQUENCE [LARGE SCALE GENOMIC DNA]</scope>
</reference>
<feature type="compositionally biased region" description="Basic and acidic residues" evidence="3">
    <location>
        <begin position="47"/>
        <end position="57"/>
    </location>
</feature>
<feature type="non-terminal residue" evidence="5">
    <location>
        <position position="757"/>
    </location>
</feature>
<dbReference type="OrthoDB" id="2110130at2759"/>
<dbReference type="PROSITE" id="PS00211">
    <property type="entry name" value="ABC_TRANSPORTER_1"/>
    <property type="match status" value="2"/>
</dbReference>
<gene>
    <name evidence="5" type="ORF">C1SCF055_LOCUS2429</name>
</gene>